<keyword evidence="2" id="KW-1185">Reference proteome</keyword>
<sequence>MKYLLGLVFLIVIGCNKSKVESEENLSTEKSEAKKIPYKEFLTSINRKSRDEKKNYLFKYINYDIPGYWTSTPWSFNGTSREPQKGTIACGYFVTNTLTDFGFDINRTYLAQQASSIMIKKLCKDIKYFSKRQDLDNYILSKDKNQVYLVGLDFHTGFITRENKDTYFIHSNYINNKGVVKELTKNSQALNASKTFMIGTLNY</sequence>
<accession>A0ABW2LT63</accession>
<evidence type="ECO:0000313" key="1">
    <source>
        <dbReference type="EMBL" id="MFC7345751.1"/>
    </source>
</evidence>
<reference evidence="2" key="1">
    <citation type="journal article" date="2019" name="Int. J. Syst. Evol. Microbiol.">
        <title>The Global Catalogue of Microorganisms (GCM) 10K type strain sequencing project: providing services to taxonomists for standard genome sequencing and annotation.</title>
        <authorList>
            <consortium name="The Broad Institute Genomics Platform"/>
            <consortium name="The Broad Institute Genome Sequencing Center for Infectious Disease"/>
            <person name="Wu L."/>
            <person name="Ma J."/>
        </authorList>
    </citation>
    <scope>NUCLEOTIDE SEQUENCE [LARGE SCALE GENOMIC DNA]</scope>
    <source>
        <strain evidence="2">CCUG 54781</strain>
    </source>
</reference>
<comment type="caution">
    <text evidence="1">The sequence shown here is derived from an EMBL/GenBank/DDBJ whole genome shotgun (WGS) entry which is preliminary data.</text>
</comment>
<protein>
    <submittedName>
        <fullName evidence="1">Uncharacterized protein</fullName>
    </submittedName>
</protein>
<name>A0ABW2LT63_9FLAO</name>
<proteinExistence type="predicted"/>
<dbReference type="Proteomes" id="UP001596550">
    <property type="component" value="Unassembled WGS sequence"/>
</dbReference>
<gene>
    <name evidence="1" type="ORF">ACFQO9_03335</name>
</gene>
<evidence type="ECO:0000313" key="2">
    <source>
        <dbReference type="Proteomes" id="UP001596550"/>
    </source>
</evidence>
<dbReference type="PROSITE" id="PS51257">
    <property type="entry name" value="PROKAR_LIPOPROTEIN"/>
    <property type="match status" value="1"/>
</dbReference>
<organism evidence="1 2">
    <name type="scientific">Chryseobacterium zhengzhouense</name>
    <dbReference type="NCBI Taxonomy" id="1636086"/>
    <lineage>
        <taxon>Bacteria</taxon>
        <taxon>Pseudomonadati</taxon>
        <taxon>Bacteroidota</taxon>
        <taxon>Flavobacteriia</taxon>
        <taxon>Flavobacteriales</taxon>
        <taxon>Weeksellaceae</taxon>
        <taxon>Chryseobacterium group</taxon>
        <taxon>Chryseobacterium</taxon>
    </lineage>
</organism>
<dbReference type="RefSeq" id="WP_378173607.1">
    <property type="nucleotide sequence ID" value="NZ_JBHTCR010000001.1"/>
</dbReference>
<dbReference type="EMBL" id="JBHTCR010000001">
    <property type="protein sequence ID" value="MFC7345751.1"/>
    <property type="molecule type" value="Genomic_DNA"/>
</dbReference>